<proteinExistence type="predicted"/>
<comment type="caution">
    <text evidence="2">The sequence shown here is derived from an EMBL/GenBank/DDBJ whole genome shotgun (WGS) entry which is preliminary data.</text>
</comment>
<dbReference type="PANTHER" id="PTHR43451">
    <property type="entry name" value="ACETYLTRANSFERASE (GNAT) FAMILY PROTEIN"/>
    <property type="match status" value="1"/>
</dbReference>
<feature type="domain" description="N-acetyltransferase" evidence="1">
    <location>
        <begin position="1"/>
        <end position="154"/>
    </location>
</feature>
<accession>A0ABS2QU09</accession>
<organism evidence="2 3">
    <name type="scientific">Priestia iocasae</name>
    <dbReference type="NCBI Taxonomy" id="2291674"/>
    <lineage>
        <taxon>Bacteria</taxon>
        <taxon>Bacillati</taxon>
        <taxon>Bacillota</taxon>
        <taxon>Bacilli</taxon>
        <taxon>Bacillales</taxon>
        <taxon>Bacillaceae</taxon>
        <taxon>Priestia</taxon>
    </lineage>
</organism>
<sequence>MRVRPFQREDVHEVYALFYRTVHTINKRDYDQRQLEAWAPNDADLQKWEQRLMNSHSFVAMNHDKMVGFASMTEDGYIDLFYVHADHQQEGIGHALFQTLKAYANEKGMKRFVTEASITSKPFFQHQGFRVVKRQRKHLRGVVFINYVMSYELTKVYL</sequence>
<dbReference type="InterPro" id="IPR016181">
    <property type="entry name" value="Acyl_CoA_acyltransferase"/>
</dbReference>
<dbReference type="InterPro" id="IPR052564">
    <property type="entry name" value="N-acetyltrans/Recomb-assoc"/>
</dbReference>
<protein>
    <submittedName>
        <fullName evidence="2">GNAT superfamily N-acetyltransferase</fullName>
    </submittedName>
</protein>
<dbReference type="SUPFAM" id="SSF55729">
    <property type="entry name" value="Acyl-CoA N-acyltransferases (Nat)"/>
    <property type="match status" value="1"/>
</dbReference>
<dbReference type="EMBL" id="JAFBFC010000003">
    <property type="protein sequence ID" value="MBM7702929.1"/>
    <property type="molecule type" value="Genomic_DNA"/>
</dbReference>
<dbReference type="InterPro" id="IPR000182">
    <property type="entry name" value="GNAT_dom"/>
</dbReference>
<dbReference type="Proteomes" id="UP000809829">
    <property type="component" value="Unassembled WGS sequence"/>
</dbReference>
<dbReference type="PANTHER" id="PTHR43451:SF1">
    <property type="entry name" value="ACETYLTRANSFERASE"/>
    <property type="match status" value="1"/>
</dbReference>
<dbReference type="PROSITE" id="PS51186">
    <property type="entry name" value="GNAT"/>
    <property type="match status" value="1"/>
</dbReference>
<dbReference type="Pfam" id="PF13673">
    <property type="entry name" value="Acetyltransf_10"/>
    <property type="match status" value="1"/>
</dbReference>
<keyword evidence="3" id="KW-1185">Reference proteome</keyword>
<evidence type="ECO:0000259" key="1">
    <source>
        <dbReference type="PROSITE" id="PS51186"/>
    </source>
</evidence>
<dbReference type="Gene3D" id="3.40.630.30">
    <property type="match status" value="1"/>
</dbReference>
<gene>
    <name evidence="2" type="ORF">JOC83_001776</name>
</gene>
<dbReference type="CDD" id="cd04301">
    <property type="entry name" value="NAT_SF"/>
    <property type="match status" value="1"/>
</dbReference>
<evidence type="ECO:0000313" key="3">
    <source>
        <dbReference type="Proteomes" id="UP000809829"/>
    </source>
</evidence>
<dbReference type="RefSeq" id="WP_205186336.1">
    <property type="nucleotide sequence ID" value="NZ_JAFBFC010000003.1"/>
</dbReference>
<evidence type="ECO:0000313" key="2">
    <source>
        <dbReference type="EMBL" id="MBM7702929.1"/>
    </source>
</evidence>
<name>A0ABS2QU09_9BACI</name>
<reference evidence="2 3" key="1">
    <citation type="submission" date="2021-01" db="EMBL/GenBank/DDBJ databases">
        <title>Genomic Encyclopedia of Type Strains, Phase IV (KMG-IV): sequencing the most valuable type-strain genomes for metagenomic binning, comparative biology and taxonomic classification.</title>
        <authorList>
            <person name="Goeker M."/>
        </authorList>
    </citation>
    <scope>NUCLEOTIDE SEQUENCE [LARGE SCALE GENOMIC DNA]</scope>
    <source>
        <strain evidence="2 3">DSM 104297</strain>
    </source>
</reference>